<evidence type="ECO:0000256" key="1">
    <source>
        <dbReference type="SAM" id="Phobius"/>
    </source>
</evidence>
<evidence type="ECO:0000313" key="2">
    <source>
        <dbReference type="EMBL" id="MBB2994458.1"/>
    </source>
</evidence>
<name>A0A839QE00_9MICC</name>
<gene>
    <name evidence="2" type="ORF">E9229_000649</name>
</gene>
<protein>
    <submittedName>
        <fullName evidence="2">Uncharacterized protein</fullName>
    </submittedName>
</protein>
<proteinExistence type="predicted"/>
<keyword evidence="1" id="KW-0472">Membrane</keyword>
<organism evidence="2 3">
    <name type="scientific">Paeniglutamicibacter cryotolerans</name>
    <dbReference type="NCBI Taxonomy" id="670079"/>
    <lineage>
        <taxon>Bacteria</taxon>
        <taxon>Bacillati</taxon>
        <taxon>Actinomycetota</taxon>
        <taxon>Actinomycetes</taxon>
        <taxon>Micrococcales</taxon>
        <taxon>Micrococcaceae</taxon>
        <taxon>Paeniglutamicibacter</taxon>
    </lineage>
</organism>
<feature type="transmembrane region" description="Helical" evidence="1">
    <location>
        <begin position="52"/>
        <end position="73"/>
    </location>
</feature>
<evidence type="ECO:0000313" key="3">
    <source>
        <dbReference type="Proteomes" id="UP000523000"/>
    </source>
</evidence>
<feature type="transmembrane region" description="Helical" evidence="1">
    <location>
        <begin position="80"/>
        <end position="101"/>
    </location>
</feature>
<feature type="transmembrane region" description="Helical" evidence="1">
    <location>
        <begin position="29"/>
        <end position="46"/>
    </location>
</feature>
<feature type="transmembrane region" description="Helical" evidence="1">
    <location>
        <begin position="121"/>
        <end position="143"/>
    </location>
</feature>
<keyword evidence="1" id="KW-0812">Transmembrane</keyword>
<keyword evidence="1" id="KW-1133">Transmembrane helix</keyword>
<dbReference type="RefSeq" id="WP_183509826.1">
    <property type="nucleotide sequence ID" value="NZ_BAABGK010000025.1"/>
</dbReference>
<dbReference type="Proteomes" id="UP000523000">
    <property type="component" value="Unassembled WGS sequence"/>
</dbReference>
<dbReference type="AlphaFoldDB" id="A0A839QE00"/>
<accession>A0A839QE00</accession>
<sequence>MSTTMLRTRGPESIRAAVPRPGRAGNRGVAVLVLVAASAHVWMLAVHDHGPWLSVLLLAMTALCLKCAAGAWFKPGVSELGPIMGMSLGMAVLHAALALGVPGGTGGHDHAAAGYGAANTAAGLMLGIVVLELAVAFAAALALRAGRTAGN</sequence>
<comment type="caution">
    <text evidence="2">The sequence shown here is derived from an EMBL/GenBank/DDBJ whole genome shotgun (WGS) entry which is preliminary data.</text>
</comment>
<dbReference type="EMBL" id="JACHVS010000001">
    <property type="protein sequence ID" value="MBB2994458.1"/>
    <property type="molecule type" value="Genomic_DNA"/>
</dbReference>
<reference evidence="2 3" key="1">
    <citation type="submission" date="2020-08" db="EMBL/GenBank/DDBJ databases">
        <title>Sequencing the genomes of 1000 actinobacteria strains.</title>
        <authorList>
            <person name="Klenk H.-P."/>
        </authorList>
    </citation>
    <scope>NUCLEOTIDE SEQUENCE [LARGE SCALE GENOMIC DNA]</scope>
    <source>
        <strain evidence="2 3">DSM 22826</strain>
    </source>
</reference>
<keyword evidence="3" id="KW-1185">Reference proteome</keyword>